<gene>
    <name evidence="1" type="ORF">EF806_05975</name>
</gene>
<comment type="caution">
    <text evidence="1">The sequence shown here is derived from an EMBL/GenBank/DDBJ whole genome shotgun (WGS) entry which is preliminary data.</text>
</comment>
<evidence type="ECO:0000313" key="2">
    <source>
        <dbReference type="Proteomes" id="UP000317158"/>
    </source>
</evidence>
<dbReference type="EMBL" id="RXIF01000011">
    <property type="protein sequence ID" value="RZN63969.1"/>
    <property type="molecule type" value="Genomic_DNA"/>
</dbReference>
<dbReference type="SUPFAM" id="SSF75005">
    <property type="entry name" value="Arabinanase/levansucrase/invertase"/>
    <property type="match status" value="1"/>
</dbReference>
<dbReference type="AlphaFoldDB" id="A0A520KRH2"/>
<accession>A0A520KRH2</accession>
<evidence type="ECO:0000313" key="1">
    <source>
        <dbReference type="EMBL" id="RZN63969.1"/>
    </source>
</evidence>
<name>A0A520KRH2_METT2</name>
<dbReference type="InterPro" id="IPR023296">
    <property type="entry name" value="Glyco_hydro_beta-prop_sf"/>
</dbReference>
<dbReference type="Proteomes" id="UP000317158">
    <property type="component" value="Unassembled WGS sequence"/>
</dbReference>
<proteinExistence type="predicted"/>
<organism evidence="1 2">
    <name type="scientific">Methanoliparum thermophilum</name>
    <dbReference type="NCBI Taxonomy" id="2491083"/>
    <lineage>
        <taxon>Archaea</taxon>
        <taxon>Methanobacteriati</taxon>
        <taxon>Methanobacteriota</taxon>
        <taxon>Candidatus Methanoliparia</taxon>
        <taxon>Candidatus Methanoliparales</taxon>
        <taxon>Candidatus Methanoliparaceae</taxon>
        <taxon>Candidatus Methanoliparum</taxon>
    </lineage>
</organism>
<reference evidence="1 2" key="1">
    <citation type="journal article" date="2019" name="Nat. Microbiol.">
        <title>Wide diversity of methane and short-chain alkane metabolisms in uncultured archaea.</title>
        <authorList>
            <person name="Borrel G."/>
            <person name="Adam P.S."/>
            <person name="McKay L.J."/>
            <person name="Chen L.X."/>
            <person name="Sierra-Garcia I.N."/>
            <person name="Sieber C.M."/>
            <person name="Letourneur Q."/>
            <person name="Ghozlane A."/>
            <person name="Andersen G.L."/>
            <person name="Li W.J."/>
            <person name="Hallam S.J."/>
            <person name="Muyzer G."/>
            <person name="de Oliveira V.M."/>
            <person name="Inskeep W.P."/>
            <person name="Banfield J.F."/>
            <person name="Gribaldo S."/>
        </authorList>
    </citation>
    <scope>NUCLEOTIDE SEQUENCE [LARGE SCALE GENOMIC DNA]</scope>
    <source>
        <strain evidence="1">NM1a</strain>
    </source>
</reference>
<sequence>MCNYVHTCIWRVEYIPLDFPVKYGSSYLWVAADVYVEDDTCYIYGLRQDSVDGGLLRHLVIARTEDLRGRWEFYDGKVWGAEPCIVEGGPSDLSTEFSVDYFSPYKKYMMVYHNDQAKERILKSSVLCRWSDSPLEPWSEPQLLYTPPEVVENENLWAYAIKAHYPHLSEDKMSIVVSYVVRSYSEEETLSSPELYVPYFVKITFASR</sequence>
<protein>
    <submittedName>
        <fullName evidence="1">DUF4185 domain-containing protein</fullName>
    </submittedName>
</protein>